<name>A0A9Q1JC97_SYNKA</name>
<evidence type="ECO:0000256" key="1">
    <source>
        <dbReference type="SAM" id="MobiDB-lite"/>
    </source>
</evidence>
<organism evidence="2 3">
    <name type="scientific">Synaphobranchus kaupii</name>
    <name type="common">Kaup's arrowtooth eel</name>
    <dbReference type="NCBI Taxonomy" id="118154"/>
    <lineage>
        <taxon>Eukaryota</taxon>
        <taxon>Metazoa</taxon>
        <taxon>Chordata</taxon>
        <taxon>Craniata</taxon>
        <taxon>Vertebrata</taxon>
        <taxon>Euteleostomi</taxon>
        <taxon>Actinopterygii</taxon>
        <taxon>Neopterygii</taxon>
        <taxon>Teleostei</taxon>
        <taxon>Anguilliformes</taxon>
        <taxon>Synaphobranchidae</taxon>
        <taxon>Synaphobranchus</taxon>
    </lineage>
</organism>
<feature type="region of interest" description="Disordered" evidence="1">
    <location>
        <begin position="109"/>
        <end position="231"/>
    </location>
</feature>
<comment type="caution">
    <text evidence="2">The sequence shown here is derived from an EMBL/GenBank/DDBJ whole genome shotgun (WGS) entry which is preliminary data.</text>
</comment>
<evidence type="ECO:0000313" key="2">
    <source>
        <dbReference type="EMBL" id="KAJ8379575.1"/>
    </source>
</evidence>
<accession>A0A9Q1JC97</accession>
<dbReference type="EMBL" id="JAINUF010000001">
    <property type="protein sequence ID" value="KAJ8379575.1"/>
    <property type="molecule type" value="Genomic_DNA"/>
</dbReference>
<feature type="region of interest" description="Disordered" evidence="1">
    <location>
        <begin position="270"/>
        <end position="295"/>
    </location>
</feature>
<feature type="compositionally biased region" description="Polar residues" evidence="1">
    <location>
        <begin position="197"/>
        <end position="214"/>
    </location>
</feature>
<sequence>MVLLCVLVGAGTLNLGSLAAGLYAMLSGRYTGVLRRSLTVNKASQDGTCGPLAAQGSRCSLQQRPCTVGEDRSQRRLQKTGETDGTAAGVLIQVEEDNTAEQLCHVTTAPGQGQGQWTERPHRPDPAVDSQERSRCLMPCGDKAEEGETREETGESTSHRGASTSATLHLYLPSPFYDEEGEKEKDQLDTRCPTGLPQKQENTDTKTVLPSHSRTGPRHGVAKPKKSAADRAMPALGQDGKLSAGSRNTANHSRVPVVVVNCFDPAGGTALPAPAPSPQRPLQEEDGRAQVNGPPCCPAPSRLVWRPSKAKDNYYERAVLTKATDHIKLKTITTLEWGSHGPQENKTVFVMQALSGRPAFSLCRATTSVSGHGGDSQPSSTQSCARTDL</sequence>
<dbReference type="OrthoDB" id="8948910at2759"/>
<dbReference type="Proteomes" id="UP001152622">
    <property type="component" value="Chromosome 1"/>
</dbReference>
<keyword evidence="3" id="KW-1185">Reference proteome</keyword>
<feature type="compositionally biased region" description="Basic and acidic residues" evidence="1">
    <location>
        <begin position="142"/>
        <end position="153"/>
    </location>
</feature>
<evidence type="ECO:0000313" key="3">
    <source>
        <dbReference type="Proteomes" id="UP001152622"/>
    </source>
</evidence>
<dbReference type="AlphaFoldDB" id="A0A9Q1JC97"/>
<feature type="compositionally biased region" description="Basic and acidic residues" evidence="1">
    <location>
        <begin position="119"/>
        <end position="135"/>
    </location>
</feature>
<feature type="region of interest" description="Disordered" evidence="1">
    <location>
        <begin position="367"/>
        <end position="389"/>
    </location>
</feature>
<feature type="compositionally biased region" description="Basic residues" evidence="1">
    <location>
        <begin position="215"/>
        <end position="226"/>
    </location>
</feature>
<protein>
    <submittedName>
        <fullName evidence="2">Uncharacterized protein</fullName>
    </submittedName>
</protein>
<gene>
    <name evidence="2" type="ORF">SKAU_G00003530</name>
</gene>
<reference evidence="2" key="1">
    <citation type="journal article" date="2023" name="Science">
        <title>Genome structures resolve the early diversification of teleost fishes.</title>
        <authorList>
            <person name="Parey E."/>
            <person name="Louis A."/>
            <person name="Montfort J."/>
            <person name="Bouchez O."/>
            <person name="Roques C."/>
            <person name="Iampietro C."/>
            <person name="Lluch J."/>
            <person name="Castinel A."/>
            <person name="Donnadieu C."/>
            <person name="Desvignes T."/>
            <person name="Floi Bucao C."/>
            <person name="Jouanno E."/>
            <person name="Wen M."/>
            <person name="Mejri S."/>
            <person name="Dirks R."/>
            <person name="Jansen H."/>
            <person name="Henkel C."/>
            <person name="Chen W.J."/>
            <person name="Zahm M."/>
            <person name="Cabau C."/>
            <person name="Klopp C."/>
            <person name="Thompson A.W."/>
            <person name="Robinson-Rechavi M."/>
            <person name="Braasch I."/>
            <person name="Lecointre G."/>
            <person name="Bobe J."/>
            <person name="Postlethwait J.H."/>
            <person name="Berthelot C."/>
            <person name="Roest Crollius H."/>
            <person name="Guiguen Y."/>
        </authorList>
    </citation>
    <scope>NUCLEOTIDE SEQUENCE</scope>
    <source>
        <strain evidence="2">WJC10195</strain>
    </source>
</reference>
<proteinExistence type="predicted"/>